<dbReference type="RefSeq" id="XP_040625618.1">
    <property type="nucleotide sequence ID" value="XM_040776619.1"/>
</dbReference>
<gene>
    <name evidence="2" type="ORF">DACRYDRAFT_83255</name>
</gene>
<keyword evidence="3" id="KW-1185">Reference proteome</keyword>
<dbReference type="PANTHER" id="PTHR15323:SF6">
    <property type="entry name" value="CELL DIVISION CYCLE PROTEIN 123 HOMOLOG"/>
    <property type="match status" value="1"/>
</dbReference>
<proteinExistence type="inferred from homology"/>
<dbReference type="Pfam" id="PF07065">
    <property type="entry name" value="D123"/>
    <property type="match status" value="1"/>
</dbReference>
<dbReference type="PANTHER" id="PTHR15323">
    <property type="entry name" value="D123 PROTEIN"/>
    <property type="match status" value="1"/>
</dbReference>
<organism evidence="2 3">
    <name type="scientific">Dacryopinax primogenitus (strain DJM 731)</name>
    <name type="common">Brown rot fungus</name>
    <dbReference type="NCBI Taxonomy" id="1858805"/>
    <lineage>
        <taxon>Eukaryota</taxon>
        <taxon>Fungi</taxon>
        <taxon>Dikarya</taxon>
        <taxon>Basidiomycota</taxon>
        <taxon>Agaricomycotina</taxon>
        <taxon>Dacrymycetes</taxon>
        <taxon>Dacrymycetales</taxon>
        <taxon>Dacrymycetaceae</taxon>
        <taxon>Dacryopinax</taxon>
    </lineage>
</organism>
<dbReference type="InterPro" id="IPR009772">
    <property type="entry name" value="CDC123"/>
</dbReference>
<comment type="similarity">
    <text evidence="1">Belongs to the CDC123 family.</text>
</comment>
<dbReference type="STRING" id="1858805.M5FPR2"/>
<dbReference type="Proteomes" id="UP000030653">
    <property type="component" value="Unassembled WGS sequence"/>
</dbReference>
<accession>M5FPR2</accession>
<sequence>MSPLLFPPITRSQVLACQVSSWYPIFASITIKTIIIRPLSSGFRDYLLADGVYIPTGAEDRTYLSNEESDEDDEGPSYTFPELDAQIRQAIALFGAVFPKLNWSSPKDAAWMLPRSSPLKCTSPADVYLLLKSSDFVNFDLDPVIVFEGCEADQEGKSMNYELELSLRKWYTFDTSREFRCFVRDNVLLGISQRDPNYYNFLNSSEIQVTVRNTIERLWRENLMMKCPVGSHYVFDVLLTRDFRRAHLIDINPFARRTDPLLFTYQELLDLAMGASYPPKIAVVNSQGHAEATRNAPAYQHNMLPFEALHFSAGRTPENFSDALAAEIIASQKEHDGRLL</sequence>
<dbReference type="GeneID" id="63691681"/>
<evidence type="ECO:0000313" key="3">
    <source>
        <dbReference type="Proteomes" id="UP000030653"/>
    </source>
</evidence>
<protein>
    <submittedName>
        <fullName evidence="2">D123-domain-containing protein</fullName>
    </submittedName>
</protein>
<dbReference type="HOGENOM" id="CLU_034402_2_0_1"/>
<dbReference type="OMA" id="TFPDPNF"/>
<dbReference type="EMBL" id="JH795872">
    <property type="protein sequence ID" value="EJT98720.1"/>
    <property type="molecule type" value="Genomic_DNA"/>
</dbReference>
<dbReference type="AlphaFoldDB" id="M5FPR2"/>
<dbReference type="OrthoDB" id="360540at2759"/>
<name>M5FPR2_DACPD</name>
<reference evidence="2 3" key="1">
    <citation type="journal article" date="2012" name="Science">
        <title>The Paleozoic origin of enzymatic lignin decomposition reconstructed from 31 fungal genomes.</title>
        <authorList>
            <person name="Floudas D."/>
            <person name="Binder M."/>
            <person name="Riley R."/>
            <person name="Barry K."/>
            <person name="Blanchette R.A."/>
            <person name="Henrissat B."/>
            <person name="Martinez A.T."/>
            <person name="Otillar R."/>
            <person name="Spatafora J.W."/>
            <person name="Yadav J.S."/>
            <person name="Aerts A."/>
            <person name="Benoit I."/>
            <person name="Boyd A."/>
            <person name="Carlson A."/>
            <person name="Copeland A."/>
            <person name="Coutinho P.M."/>
            <person name="de Vries R.P."/>
            <person name="Ferreira P."/>
            <person name="Findley K."/>
            <person name="Foster B."/>
            <person name="Gaskell J."/>
            <person name="Glotzer D."/>
            <person name="Gorecki P."/>
            <person name="Heitman J."/>
            <person name="Hesse C."/>
            <person name="Hori C."/>
            <person name="Igarashi K."/>
            <person name="Jurgens J.A."/>
            <person name="Kallen N."/>
            <person name="Kersten P."/>
            <person name="Kohler A."/>
            <person name="Kuees U."/>
            <person name="Kumar T.K.A."/>
            <person name="Kuo A."/>
            <person name="LaButti K."/>
            <person name="Larrondo L.F."/>
            <person name="Lindquist E."/>
            <person name="Ling A."/>
            <person name="Lombard V."/>
            <person name="Lucas S."/>
            <person name="Lundell T."/>
            <person name="Martin R."/>
            <person name="McLaughlin D.J."/>
            <person name="Morgenstern I."/>
            <person name="Morin E."/>
            <person name="Murat C."/>
            <person name="Nagy L.G."/>
            <person name="Nolan M."/>
            <person name="Ohm R.A."/>
            <person name="Patyshakuliyeva A."/>
            <person name="Rokas A."/>
            <person name="Ruiz-Duenas F.J."/>
            <person name="Sabat G."/>
            <person name="Salamov A."/>
            <person name="Samejima M."/>
            <person name="Schmutz J."/>
            <person name="Slot J.C."/>
            <person name="St John F."/>
            <person name="Stenlid J."/>
            <person name="Sun H."/>
            <person name="Sun S."/>
            <person name="Syed K."/>
            <person name="Tsang A."/>
            <person name="Wiebenga A."/>
            <person name="Young D."/>
            <person name="Pisabarro A."/>
            <person name="Eastwood D.C."/>
            <person name="Martin F."/>
            <person name="Cullen D."/>
            <person name="Grigoriev I.V."/>
            <person name="Hibbett D.S."/>
        </authorList>
    </citation>
    <scope>NUCLEOTIDE SEQUENCE [LARGE SCALE GENOMIC DNA]</scope>
    <source>
        <strain evidence="2 3">DJM-731 SS1</strain>
    </source>
</reference>
<evidence type="ECO:0000256" key="1">
    <source>
        <dbReference type="ARBA" id="ARBA00011047"/>
    </source>
</evidence>
<dbReference type="GO" id="GO:0005737">
    <property type="term" value="C:cytoplasm"/>
    <property type="evidence" value="ECO:0007669"/>
    <property type="project" value="TreeGrafter"/>
</dbReference>
<evidence type="ECO:0000313" key="2">
    <source>
        <dbReference type="EMBL" id="EJT98720.1"/>
    </source>
</evidence>